<dbReference type="GO" id="GO:0006281">
    <property type="term" value="P:DNA repair"/>
    <property type="evidence" value="ECO:0007669"/>
    <property type="project" value="UniProtKB-UniRule"/>
</dbReference>
<evidence type="ECO:0000256" key="2">
    <source>
        <dbReference type="HAMAP-Rule" id="MF_00984"/>
    </source>
</evidence>
<keyword evidence="2" id="KW-0233">DNA recombination</keyword>
<dbReference type="PROSITE" id="PS50935">
    <property type="entry name" value="SSB"/>
    <property type="match status" value="1"/>
</dbReference>
<keyword evidence="2" id="KW-0235">DNA replication</keyword>
<organism evidence="5 6">
    <name type="scientific">Candidatus Desulfatibia vada</name>
    <dbReference type="NCBI Taxonomy" id="2841696"/>
    <lineage>
        <taxon>Bacteria</taxon>
        <taxon>Pseudomonadati</taxon>
        <taxon>Thermodesulfobacteriota</taxon>
        <taxon>Desulfobacteria</taxon>
        <taxon>Desulfobacterales</taxon>
        <taxon>Desulfobacterales incertae sedis</taxon>
        <taxon>Candidatus Desulfatibia</taxon>
    </lineage>
</organism>
<dbReference type="Pfam" id="PF00436">
    <property type="entry name" value="SSB"/>
    <property type="match status" value="1"/>
</dbReference>
<dbReference type="GO" id="GO:0003697">
    <property type="term" value="F:single-stranded DNA binding"/>
    <property type="evidence" value="ECO:0007669"/>
    <property type="project" value="UniProtKB-UniRule"/>
</dbReference>
<sequence length="140" mass="15771">MINKVILVGNLGRDPEVSYTPSGMAVAKFSIATSERWKDKNSGEMQERTEWHRITAFGRLGEICGEYLSKGRQVYIEGRLQTSSWEKDGVTRYSTDIVANEMKMLGSRSSADASRPPEPEHTPEYSGPPLQDREDDDIPF</sequence>
<proteinExistence type="inferred from homology"/>
<dbReference type="HAMAP" id="MF_00984">
    <property type="entry name" value="SSB"/>
    <property type="match status" value="1"/>
</dbReference>
<keyword evidence="1 2" id="KW-0238">DNA-binding</keyword>
<dbReference type="EMBL" id="JACNIG010000021">
    <property type="protein sequence ID" value="MBC8430347.1"/>
    <property type="molecule type" value="Genomic_DNA"/>
</dbReference>
<dbReference type="GO" id="GO:0006310">
    <property type="term" value="P:DNA recombination"/>
    <property type="evidence" value="ECO:0007669"/>
    <property type="project" value="UniProtKB-UniRule"/>
</dbReference>
<keyword evidence="2" id="KW-0227">DNA damage</keyword>
<evidence type="ECO:0000313" key="6">
    <source>
        <dbReference type="Proteomes" id="UP000605201"/>
    </source>
</evidence>
<dbReference type="Proteomes" id="UP000605201">
    <property type="component" value="Unassembled WGS sequence"/>
</dbReference>
<keyword evidence="2" id="KW-0234">DNA repair</keyword>
<dbReference type="InterPro" id="IPR012340">
    <property type="entry name" value="NA-bd_OB-fold"/>
</dbReference>
<comment type="function">
    <text evidence="2">Plays an important role in DNA replication, recombination and repair. Binds to ssDNA and to an array of partner proteins to recruit them to their sites of action during DNA metabolism.</text>
</comment>
<comment type="caution">
    <text evidence="2">Lacks conserved residue(s) required for the propagation of feature annotation.</text>
</comment>
<evidence type="ECO:0000256" key="3">
    <source>
        <dbReference type="PIRNR" id="PIRNR002070"/>
    </source>
</evidence>
<dbReference type="PANTHER" id="PTHR10302">
    <property type="entry name" value="SINGLE-STRANDED DNA-BINDING PROTEIN"/>
    <property type="match status" value="1"/>
</dbReference>
<comment type="subunit">
    <text evidence="2">Homotetramer.</text>
</comment>
<evidence type="ECO:0000256" key="4">
    <source>
        <dbReference type="SAM" id="MobiDB-lite"/>
    </source>
</evidence>
<evidence type="ECO:0000313" key="5">
    <source>
        <dbReference type="EMBL" id="MBC8430347.1"/>
    </source>
</evidence>
<dbReference type="NCBIfam" id="TIGR00621">
    <property type="entry name" value="ssb"/>
    <property type="match status" value="1"/>
</dbReference>
<feature type="short sequence motif" description="Important for interaction with partner proteins" evidence="2">
    <location>
        <begin position="135"/>
        <end position="140"/>
    </location>
</feature>
<dbReference type="InterPro" id="IPR011344">
    <property type="entry name" value="ssDNA-bd"/>
</dbReference>
<feature type="region of interest" description="Disordered" evidence="4">
    <location>
        <begin position="104"/>
        <end position="140"/>
    </location>
</feature>
<dbReference type="InterPro" id="IPR000424">
    <property type="entry name" value="Primosome_PriB/ssb"/>
</dbReference>
<accession>A0A8J6NZB5</accession>
<dbReference type="SUPFAM" id="SSF50249">
    <property type="entry name" value="Nucleic acid-binding proteins"/>
    <property type="match status" value="1"/>
</dbReference>
<dbReference type="GO" id="GO:0009295">
    <property type="term" value="C:nucleoid"/>
    <property type="evidence" value="ECO:0007669"/>
    <property type="project" value="TreeGrafter"/>
</dbReference>
<name>A0A8J6NZB5_9BACT</name>
<gene>
    <name evidence="5" type="primary">ssb</name>
    <name evidence="5" type="ORF">H8D96_00350</name>
</gene>
<reference evidence="5 6" key="1">
    <citation type="submission" date="2020-08" db="EMBL/GenBank/DDBJ databases">
        <title>Bridging the membrane lipid divide: bacteria of the FCB group superphylum have the potential to synthesize archaeal ether lipids.</title>
        <authorList>
            <person name="Villanueva L."/>
            <person name="Von Meijenfeldt F.A.B."/>
            <person name="Westbye A.B."/>
            <person name="Yadav S."/>
            <person name="Hopmans E.C."/>
            <person name="Dutilh B.E."/>
            <person name="Sinninghe Damste J.S."/>
        </authorList>
    </citation>
    <scope>NUCLEOTIDE SEQUENCE [LARGE SCALE GENOMIC DNA]</scope>
    <source>
        <strain evidence="5">NIOZ-UU17</strain>
    </source>
</reference>
<protein>
    <recommendedName>
        <fullName evidence="2 3">Single-stranded DNA-binding protein</fullName>
        <shortName evidence="2">SSB</shortName>
    </recommendedName>
</protein>
<dbReference type="GO" id="GO:0006260">
    <property type="term" value="P:DNA replication"/>
    <property type="evidence" value="ECO:0007669"/>
    <property type="project" value="UniProtKB-UniRule"/>
</dbReference>
<dbReference type="PANTHER" id="PTHR10302:SF27">
    <property type="entry name" value="SINGLE-STRANDED DNA-BINDING PROTEIN"/>
    <property type="match status" value="1"/>
</dbReference>
<dbReference type="Gene3D" id="2.40.50.140">
    <property type="entry name" value="Nucleic acid-binding proteins"/>
    <property type="match status" value="1"/>
</dbReference>
<comment type="caution">
    <text evidence="5">The sequence shown here is derived from an EMBL/GenBank/DDBJ whole genome shotgun (WGS) entry which is preliminary data.</text>
</comment>
<dbReference type="PIRSF" id="PIRSF002070">
    <property type="entry name" value="SSB"/>
    <property type="match status" value="1"/>
</dbReference>
<dbReference type="AlphaFoldDB" id="A0A8J6NZB5"/>
<evidence type="ECO:0000256" key="1">
    <source>
        <dbReference type="ARBA" id="ARBA00023125"/>
    </source>
</evidence>
<dbReference type="CDD" id="cd04496">
    <property type="entry name" value="SSB_OBF"/>
    <property type="match status" value="1"/>
</dbReference>